<name>A0A8T2QWJ6_CERRI</name>
<feature type="compositionally biased region" description="Basic residues" evidence="3">
    <location>
        <begin position="685"/>
        <end position="699"/>
    </location>
</feature>
<dbReference type="Gene3D" id="3.80.10.10">
    <property type="entry name" value="Ribonuclease Inhibitor"/>
    <property type="match status" value="2"/>
</dbReference>
<dbReference type="SUPFAM" id="SSF52075">
    <property type="entry name" value="Outer arm dynein light chain 1"/>
    <property type="match status" value="1"/>
</dbReference>
<dbReference type="EMBL" id="CM035437">
    <property type="protein sequence ID" value="KAH7287723.1"/>
    <property type="molecule type" value="Genomic_DNA"/>
</dbReference>
<gene>
    <name evidence="4" type="ORF">KP509_32G070800</name>
</gene>
<feature type="compositionally biased region" description="Polar residues" evidence="3">
    <location>
        <begin position="729"/>
        <end position="738"/>
    </location>
</feature>
<dbReference type="PANTHER" id="PTHR15454">
    <property type="entry name" value="NISCHARIN RELATED"/>
    <property type="match status" value="1"/>
</dbReference>
<dbReference type="Proteomes" id="UP000825935">
    <property type="component" value="Chromosome 32"/>
</dbReference>
<accession>A0A8T2QWJ6</accession>
<protein>
    <submittedName>
        <fullName evidence="4">Uncharacterized protein</fullName>
    </submittedName>
</protein>
<proteinExistence type="predicted"/>
<evidence type="ECO:0000256" key="1">
    <source>
        <dbReference type="ARBA" id="ARBA00022614"/>
    </source>
</evidence>
<dbReference type="InterPro" id="IPR001611">
    <property type="entry name" value="Leu-rich_rpt"/>
</dbReference>
<feature type="compositionally biased region" description="Basic residues" evidence="3">
    <location>
        <begin position="710"/>
        <end position="724"/>
    </location>
</feature>
<dbReference type="GO" id="GO:0005737">
    <property type="term" value="C:cytoplasm"/>
    <property type="evidence" value="ECO:0007669"/>
    <property type="project" value="TreeGrafter"/>
</dbReference>
<feature type="region of interest" description="Disordered" evidence="3">
    <location>
        <begin position="213"/>
        <end position="246"/>
    </location>
</feature>
<dbReference type="InterPro" id="IPR032675">
    <property type="entry name" value="LRR_dom_sf"/>
</dbReference>
<dbReference type="Pfam" id="PF13855">
    <property type="entry name" value="LRR_8"/>
    <property type="match status" value="1"/>
</dbReference>
<dbReference type="InterPro" id="IPR003591">
    <property type="entry name" value="Leu-rich_rpt_typical-subtyp"/>
</dbReference>
<keyword evidence="2" id="KW-0677">Repeat</keyword>
<evidence type="ECO:0000256" key="3">
    <source>
        <dbReference type="SAM" id="MobiDB-lite"/>
    </source>
</evidence>
<reference evidence="4" key="1">
    <citation type="submission" date="2021-08" db="EMBL/GenBank/DDBJ databases">
        <title>WGS assembly of Ceratopteris richardii.</title>
        <authorList>
            <person name="Marchant D.B."/>
            <person name="Chen G."/>
            <person name="Jenkins J."/>
            <person name="Shu S."/>
            <person name="Leebens-Mack J."/>
            <person name="Grimwood J."/>
            <person name="Schmutz J."/>
            <person name="Soltis P."/>
            <person name="Soltis D."/>
            <person name="Chen Z.-H."/>
        </authorList>
    </citation>
    <scope>NUCLEOTIDE SEQUENCE</scope>
    <source>
        <strain evidence="4">Whitten #5841</strain>
        <tissue evidence="4">Leaf</tissue>
    </source>
</reference>
<sequence>MGLLFCYSVFGRKGKAGKSVADIGTKNVLRSVKKANPESPSTPVSVQELALFNDLFLKDQVVSEKGGSSPERSSAPEYIVDIEKLSSYQESQKMSETDQAKFCPETSMWLMGNQGTAQCGVPLSVGDGTVGSDSHQQIPQTVGTFSGGSCDVHEGASSECSFGEHCNTSSRAPELHDGEHAGFGYLHRFEDRYYDQSHGQDMSPKVLDVGKGEEGFPDSIHLPDPQACDDEERYSGHASDPGFYSRDSKLSSTAAAMDDGSVSPSVDAKKCGSVDGNLSGELVMDVGNGEGSHDSVHLSDPQACDDEEQYSGHASDPGFYSRDLKMSPNAAMDGGSVSPSVGAKKCDFVDVDLSIEGAKKCDSVDVDLSGEQSHQAVEETLQESYVDEGGGSHDNDSTYHRVKEWINSIHASDMEYVIEDELDGSGKGYPEFIQLDSGEALAPSQLADVSNVSNVVANPAVRALHPSSTVAQLSGIGLHEVPSLGVFSLLRTLNLSANSIVHVPAGCLPRSLHILDLSRNKIAQIEGFRELTRLRVLNLSFNRISRIGHGLANSTLIKELYLAGNKIAEVEGLHRLLKLAVLDLSYNKVTTSKALGQLAANYGSLLALNLLGNPILTNFSEDQIRKLVTALTPNVTYLNRHPIKAVSVREAALDNVARAALGTSQRHAKSSKTGRTTPAVSTSTVKKKPPTHHHTRHSDKKGASGSSSGRNHHSKSREKTRGSGHTHLQGRSQGYNKNSESEKWPMHRSKSAGVLNE</sequence>
<dbReference type="PROSITE" id="PS51450">
    <property type="entry name" value="LRR"/>
    <property type="match status" value="3"/>
</dbReference>
<organism evidence="4 5">
    <name type="scientific">Ceratopteris richardii</name>
    <name type="common">Triangle waterfern</name>
    <dbReference type="NCBI Taxonomy" id="49495"/>
    <lineage>
        <taxon>Eukaryota</taxon>
        <taxon>Viridiplantae</taxon>
        <taxon>Streptophyta</taxon>
        <taxon>Embryophyta</taxon>
        <taxon>Tracheophyta</taxon>
        <taxon>Polypodiopsida</taxon>
        <taxon>Polypodiidae</taxon>
        <taxon>Polypodiales</taxon>
        <taxon>Pteridineae</taxon>
        <taxon>Pteridaceae</taxon>
        <taxon>Parkerioideae</taxon>
        <taxon>Ceratopteris</taxon>
    </lineage>
</organism>
<keyword evidence="1" id="KW-0433">Leucine-rich repeat</keyword>
<comment type="caution">
    <text evidence="4">The sequence shown here is derived from an EMBL/GenBank/DDBJ whole genome shotgun (WGS) entry which is preliminary data.</text>
</comment>
<dbReference type="OrthoDB" id="1904536at2759"/>
<dbReference type="FunFam" id="3.80.10.10:FF:000320">
    <property type="entry name" value="Protein phosphatase 1 regulatory subunit pprA"/>
    <property type="match status" value="1"/>
</dbReference>
<feature type="region of interest" description="Disordered" evidence="3">
    <location>
        <begin position="661"/>
        <end position="757"/>
    </location>
</feature>
<dbReference type="PANTHER" id="PTHR15454:SF37">
    <property type="entry name" value="OUTER ARM DYNEIN LIGHT CHAIN 1 PROTEIN"/>
    <property type="match status" value="1"/>
</dbReference>
<dbReference type="SMART" id="SM00369">
    <property type="entry name" value="LRR_TYP"/>
    <property type="match status" value="3"/>
</dbReference>
<evidence type="ECO:0000256" key="2">
    <source>
        <dbReference type="ARBA" id="ARBA00022737"/>
    </source>
</evidence>
<keyword evidence="5" id="KW-1185">Reference proteome</keyword>
<evidence type="ECO:0000313" key="5">
    <source>
        <dbReference type="Proteomes" id="UP000825935"/>
    </source>
</evidence>
<feature type="region of interest" description="Disordered" evidence="3">
    <location>
        <begin position="288"/>
        <end position="324"/>
    </location>
</feature>
<dbReference type="SMART" id="SM00365">
    <property type="entry name" value="LRR_SD22"/>
    <property type="match status" value="4"/>
</dbReference>
<dbReference type="AlphaFoldDB" id="A0A8T2QWJ6"/>
<evidence type="ECO:0000313" key="4">
    <source>
        <dbReference type="EMBL" id="KAH7287723.1"/>
    </source>
</evidence>